<feature type="compositionally biased region" description="Low complexity" evidence="1">
    <location>
        <begin position="34"/>
        <end position="47"/>
    </location>
</feature>
<accession>A0A6J4T8Q9</accession>
<protein>
    <submittedName>
        <fullName evidence="2">Uncharacterized protein</fullName>
    </submittedName>
</protein>
<proteinExistence type="predicted"/>
<dbReference type="AlphaFoldDB" id="A0A6J4T8Q9"/>
<sequence length="55" mass="5345">MADASDQGRSTTEPAEGPREGSPAPGTNDGVSTAEPAEGAPDAAPSEGAEKPPQP</sequence>
<name>A0A6J4T8Q9_9SPHN</name>
<evidence type="ECO:0000256" key="1">
    <source>
        <dbReference type="SAM" id="MobiDB-lite"/>
    </source>
</evidence>
<feature type="region of interest" description="Disordered" evidence="1">
    <location>
        <begin position="1"/>
        <end position="55"/>
    </location>
</feature>
<organism evidence="2">
    <name type="scientific">uncultured Sphingomonadaceae bacterium</name>
    <dbReference type="NCBI Taxonomy" id="169976"/>
    <lineage>
        <taxon>Bacteria</taxon>
        <taxon>Pseudomonadati</taxon>
        <taxon>Pseudomonadota</taxon>
        <taxon>Alphaproteobacteria</taxon>
        <taxon>Sphingomonadales</taxon>
        <taxon>Sphingomonadaceae</taxon>
        <taxon>environmental samples</taxon>
    </lineage>
</organism>
<reference evidence="2" key="1">
    <citation type="submission" date="2020-02" db="EMBL/GenBank/DDBJ databases">
        <authorList>
            <person name="Meier V. D."/>
        </authorList>
    </citation>
    <scope>NUCLEOTIDE SEQUENCE</scope>
    <source>
        <strain evidence="2">AVDCRST_MAG39</strain>
    </source>
</reference>
<dbReference type="EMBL" id="CADCVW010000095">
    <property type="protein sequence ID" value="CAA9516327.1"/>
    <property type="molecule type" value="Genomic_DNA"/>
</dbReference>
<gene>
    <name evidence="2" type="ORF">AVDCRST_MAG39-2480</name>
</gene>
<evidence type="ECO:0000313" key="2">
    <source>
        <dbReference type="EMBL" id="CAA9516327.1"/>
    </source>
</evidence>